<comment type="caution">
    <text evidence="7">The sequence shown here is derived from an EMBL/GenBank/DDBJ whole genome shotgun (WGS) entry which is preliminary data.</text>
</comment>
<dbReference type="SUPFAM" id="SSF48230">
    <property type="entry name" value="Chondroitin AC/alginate lyase"/>
    <property type="match status" value="1"/>
</dbReference>
<dbReference type="GO" id="GO:0016829">
    <property type="term" value="F:lyase activity"/>
    <property type="evidence" value="ECO:0007669"/>
    <property type="project" value="UniProtKB-KW"/>
</dbReference>
<keyword evidence="2" id="KW-0732">Signal</keyword>
<evidence type="ECO:0000259" key="5">
    <source>
        <dbReference type="Pfam" id="PF07940"/>
    </source>
</evidence>
<keyword evidence="4" id="KW-0456">Lyase</keyword>
<proteinExistence type="predicted"/>
<dbReference type="Pfam" id="PF16889">
    <property type="entry name" value="Hepar_II_III_N"/>
    <property type="match status" value="1"/>
</dbReference>
<accession>A0A2S7WYD9</accession>
<dbReference type="Gene3D" id="2.70.98.70">
    <property type="match status" value="1"/>
</dbReference>
<dbReference type="PANTHER" id="PTHR39210">
    <property type="entry name" value="HEPARIN-SULFATE LYASE"/>
    <property type="match status" value="1"/>
</dbReference>
<dbReference type="Proteomes" id="UP000239068">
    <property type="component" value="Unassembled WGS sequence"/>
</dbReference>
<gene>
    <name evidence="7" type="ORF">BTO16_08325</name>
</gene>
<evidence type="ECO:0000313" key="8">
    <source>
        <dbReference type="Proteomes" id="UP000239068"/>
    </source>
</evidence>
<evidence type="ECO:0000256" key="2">
    <source>
        <dbReference type="ARBA" id="ARBA00022729"/>
    </source>
</evidence>
<evidence type="ECO:0000259" key="6">
    <source>
        <dbReference type="Pfam" id="PF16889"/>
    </source>
</evidence>
<dbReference type="Gene3D" id="1.50.10.100">
    <property type="entry name" value="Chondroitin AC/alginate lyase"/>
    <property type="match status" value="1"/>
</dbReference>
<keyword evidence="8" id="KW-1185">Reference proteome</keyword>
<feature type="domain" description="Heparin-sulfate lyase N-terminal" evidence="6">
    <location>
        <begin position="19"/>
        <end position="350"/>
    </location>
</feature>
<dbReference type="InterPro" id="IPR031680">
    <property type="entry name" value="Hepar_II_III_N"/>
</dbReference>
<dbReference type="EMBL" id="MSCM01000001">
    <property type="protein sequence ID" value="PQJ82579.1"/>
    <property type="molecule type" value="Genomic_DNA"/>
</dbReference>
<evidence type="ECO:0000256" key="1">
    <source>
        <dbReference type="ARBA" id="ARBA00004418"/>
    </source>
</evidence>
<dbReference type="InterPro" id="IPR012480">
    <property type="entry name" value="Hepar_II_III_C"/>
</dbReference>
<reference evidence="7 8" key="1">
    <citation type="submission" date="2016-12" db="EMBL/GenBank/DDBJ databases">
        <title>Trade-off between light-utilization and light-protection in marine flavobacteria.</title>
        <authorList>
            <person name="Kumagai Y."/>
            <person name="Yoshizawa S."/>
            <person name="Kogure K."/>
            <person name="Iwasaki W."/>
        </authorList>
    </citation>
    <scope>NUCLEOTIDE SEQUENCE [LARGE SCALE GENOMIC DNA]</scope>
    <source>
        <strain evidence="7 8">ATCC 43844</strain>
    </source>
</reference>
<dbReference type="GO" id="GO:0042597">
    <property type="term" value="C:periplasmic space"/>
    <property type="evidence" value="ECO:0007669"/>
    <property type="project" value="UniProtKB-SubCell"/>
</dbReference>
<evidence type="ECO:0000256" key="4">
    <source>
        <dbReference type="ARBA" id="ARBA00023239"/>
    </source>
</evidence>
<organism evidence="7 8">
    <name type="scientific">Polaribacter glomeratus</name>
    <dbReference type="NCBI Taxonomy" id="102"/>
    <lineage>
        <taxon>Bacteria</taxon>
        <taxon>Pseudomonadati</taxon>
        <taxon>Bacteroidota</taxon>
        <taxon>Flavobacteriia</taxon>
        <taxon>Flavobacteriales</taxon>
        <taxon>Flavobacteriaceae</taxon>
    </lineage>
</organism>
<dbReference type="PANTHER" id="PTHR39210:SF1">
    <property type="entry name" value="HEPARIN-SULFATE LYASE"/>
    <property type="match status" value="1"/>
</dbReference>
<dbReference type="InterPro" id="IPR008929">
    <property type="entry name" value="Chondroitin_lyas"/>
</dbReference>
<sequence>MTISSLTICQKKLPLSNNLFENLNLDSPSMKQVKTSYVTNKKPLKALLKFYREKEDLYNRVTKEEISYLREQYPEDIANSIKIADQVVNQYFVFREDWDMEKTNIPYQFGKEIDWAINPFGDPEWTYMLNRHKFYTHLAKAYFFTGKEKYAKTFVTQIEHWIENNPLPNLEDVYNASAGWRRIEAGVRCENWIKSFEYIKNSKHITPQFLEKFLNSLHLHGEYITNNYSDFSKTSNWGVLENQGLFQVSIFLKEFKLAATWQQDAIQKLTECIDLQIVEGGAHWEHSPMYHNEVMHSLMNVKFLADRNSIKLTEVLINKTKEMAYANVAWQKPNYHQPLLGDSDDTNTQGLLSLATYLYSDGVIKSRAHKTLDLENYLILGKEGNDKYQKIKAQDPDFLSVYQQGNGDFYMRSSWKEDATYTSLHLRKLAAGHAHDDLLSFTIFANGKDYLVDNGRYTYVNNKWRNFFKSNISHNSLGVDELPNSILKGAWGTSYEAWSKDIYTKSAISFDYGEAENTAYERLDDPVTMKRRMLYLKPDVWLIFDSFSAKESHKYSQYFNFPNKKVKITDGVISTDYENKNLIIQPIDKVEMKLSDSWYSSEYNLKEESKRGEIFKNGTGFTSMISLIHFSDENDLRFKKIPVYNKKGVLVPDSHAEAVTLFLDGKEYTLVVAYKSPDLYSHFFKVLDDIMVHGEIVLIEKEGDTVKTTVIK</sequence>
<evidence type="ECO:0000313" key="7">
    <source>
        <dbReference type="EMBL" id="PQJ82579.1"/>
    </source>
</evidence>
<dbReference type="AlphaFoldDB" id="A0A2S7WYD9"/>
<comment type="subcellular location">
    <subcellularLocation>
        <location evidence="1">Periplasm</location>
    </subcellularLocation>
</comment>
<feature type="domain" description="Heparinase II/III-like C-terminal" evidence="5">
    <location>
        <begin position="428"/>
        <end position="610"/>
    </location>
</feature>
<evidence type="ECO:0000256" key="3">
    <source>
        <dbReference type="ARBA" id="ARBA00022764"/>
    </source>
</evidence>
<dbReference type="RefSeq" id="WP_262503050.1">
    <property type="nucleotide sequence ID" value="NZ_MSCM01000001.1"/>
</dbReference>
<dbReference type="Pfam" id="PF07940">
    <property type="entry name" value="Hepar_II_III_C"/>
    <property type="match status" value="1"/>
</dbReference>
<keyword evidence="3" id="KW-0574">Periplasm</keyword>
<name>A0A2S7WYD9_9FLAO</name>
<protein>
    <submittedName>
        <fullName evidence="7">Uncharacterized protein</fullName>
    </submittedName>
</protein>